<dbReference type="Gene3D" id="2.60.40.10">
    <property type="entry name" value="Immunoglobulins"/>
    <property type="match status" value="1"/>
</dbReference>
<comment type="caution">
    <text evidence="2">The sequence shown here is derived from an EMBL/GenBank/DDBJ whole genome shotgun (WGS) entry which is preliminary data.</text>
</comment>
<dbReference type="AlphaFoldDB" id="A0A5B7GXQ6"/>
<dbReference type="CDD" id="cd00063">
    <property type="entry name" value="FN3"/>
    <property type="match status" value="1"/>
</dbReference>
<dbReference type="OrthoDB" id="504170at2759"/>
<dbReference type="Proteomes" id="UP000324222">
    <property type="component" value="Unassembled WGS sequence"/>
</dbReference>
<dbReference type="EMBL" id="VSRR010022626">
    <property type="protein sequence ID" value="MPC64820.1"/>
    <property type="molecule type" value="Genomic_DNA"/>
</dbReference>
<sequence>MQGFARLTAPGRPLRYMPDWEAAAEVKQDVTKPLKPGDTVETKVGGLKHRAEYQFRVIAVNKAGNSPESEATDYHLVKHRARECPPRWVTLPTPSLPPLAQPHPPLPLMCHWGPISPRSLCYPAFLCYLGRYLFDRSPVTRPLCSMGHLCYLWPYLFHGPSLLYGHLFAWRVYVLSACCMSSRLLHASW</sequence>
<evidence type="ECO:0000313" key="3">
    <source>
        <dbReference type="Proteomes" id="UP000324222"/>
    </source>
</evidence>
<organism evidence="2 3">
    <name type="scientific">Portunus trituberculatus</name>
    <name type="common">Swimming crab</name>
    <name type="synonym">Neptunus trituberculatus</name>
    <dbReference type="NCBI Taxonomy" id="210409"/>
    <lineage>
        <taxon>Eukaryota</taxon>
        <taxon>Metazoa</taxon>
        <taxon>Ecdysozoa</taxon>
        <taxon>Arthropoda</taxon>
        <taxon>Crustacea</taxon>
        <taxon>Multicrustacea</taxon>
        <taxon>Malacostraca</taxon>
        <taxon>Eumalacostraca</taxon>
        <taxon>Eucarida</taxon>
        <taxon>Decapoda</taxon>
        <taxon>Pleocyemata</taxon>
        <taxon>Brachyura</taxon>
        <taxon>Eubrachyura</taxon>
        <taxon>Portunoidea</taxon>
        <taxon>Portunidae</taxon>
        <taxon>Portuninae</taxon>
        <taxon>Portunus</taxon>
    </lineage>
</organism>
<evidence type="ECO:0000259" key="1">
    <source>
        <dbReference type="PROSITE" id="PS50853"/>
    </source>
</evidence>
<dbReference type="InterPro" id="IPR036116">
    <property type="entry name" value="FN3_sf"/>
</dbReference>
<keyword evidence="3" id="KW-1185">Reference proteome</keyword>
<accession>A0A5B7GXQ6</accession>
<feature type="domain" description="Fibronectin type-III" evidence="1">
    <location>
        <begin position="1"/>
        <end position="80"/>
    </location>
</feature>
<protein>
    <recommendedName>
        <fullName evidence="1">Fibronectin type-III domain-containing protein</fullName>
    </recommendedName>
</protein>
<evidence type="ECO:0000313" key="2">
    <source>
        <dbReference type="EMBL" id="MPC64820.1"/>
    </source>
</evidence>
<dbReference type="PROSITE" id="PS50853">
    <property type="entry name" value="FN3"/>
    <property type="match status" value="1"/>
</dbReference>
<reference evidence="2 3" key="1">
    <citation type="submission" date="2019-05" db="EMBL/GenBank/DDBJ databases">
        <title>Another draft genome of Portunus trituberculatus and its Hox gene families provides insights of decapod evolution.</title>
        <authorList>
            <person name="Jeong J.-H."/>
            <person name="Song I."/>
            <person name="Kim S."/>
            <person name="Choi T."/>
            <person name="Kim D."/>
            <person name="Ryu S."/>
            <person name="Kim W."/>
        </authorList>
    </citation>
    <scope>NUCLEOTIDE SEQUENCE [LARGE SCALE GENOMIC DNA]</scope>
    <source>
        <tissue evidence="2">Muscle</tissue>
    </source>
</reference>
<gene>
    <name evidence="2" type="ORF">E2C01_058941</name>
</gene>
<dbReference type="SUPFAM" id="SSF49265">
    <property type="entry name" value="Fibronectin type III"/>
    <property type="match status" value="1"/>
</dbReference>
<dbReference type="InterPro" id="IPR013783">
    <property type="entry name" value="Ig-like_fold"/>
</dbReference>
<dbReference type="InterPro" id="IPR003961">
    <property type="entry name" value="FN3_dom"/>
</dbReference>
<name>A0A5B7GXQ6_PORTR</name>
<proteinExistence type="predicted"/>